<dbReference type="InterPro" id="IPR022783">
    <property type="entry name" value="GCFC_dom"/>
</dbReference>
<feature type="coiled-coil region" evidence="4">
    <location>
        <begin position="67"/>
        <end position="94"/>
    </location>
</feature>
<protein>
    <submittedName>
        <fullName evidence="8">GCF C-terminal domain-containing protein</fullName>
    </submittedName>
</protein>
<dbReference type="GO" id="GO:0003677">
    <property type="term" value="F:DNA binding"/>
    <property type="evidence" value="ECO:0007669"/>
    <property type="project" value="InterPro"/>
</dbReference>
<feature type="compositionally biased region" description="Basic and acidic residues" evidence="5">
    <location>
        <begin position="105"/>
        <end position="125"/>
    </location>
</feature>
<proteinExistence type="inferred from homology"/>
<dbReference type="WBParaSite" id="ACRNAN_Path_1264.g4936.t1">
    <property type="protein sequence ID" value="ACRNAN_Path_1264.g4936.t1"/>
    <property type="gene ID" value="ACRNAN_Path_1264.g4936"/>
</dbReference>
<sequence length="822" mass="94965">MKDDEEEDKKTDEQSSSSLSNLKEVNNESTHTVKTKSLLSFDQDEGDDVADFKLKKNTQKDADKALFKKHKRLVKEYEERKADIKKEVAEQEDVIVLKNTNALKPERNKSPVEEKPRFRVPEKPNQEIIEEISIQEEVRQKFSSTFDNIPDAKDIYEARKRRERMRREGDSGIIPVDDTIRMRPSKGERSRLIREDENDLSDEDEEEGGKFYSSKSLLIVEEERRRAEQEEFLRIEQGDDDDDTDGEAAKSDDDELARWEHEQIRKGVSYQKVVQLQSEYNLTSLHNRGYPYPGVAPTNGYESYSAEPQPMDMDVEIVEESAKHSFAQNLPTSSAAVSMESVLLKLKSRIMQRQEQLNSRKADLMKLTTNLSENRVSISGMESGNPKLQEKFRMFQEMRVYTRDLLECLNEKIGTINSVEEEIMKMWKARSERLIKRRRQDVQDQYERCAAASAGRPWKVPSDEYTMRESEREARRSRRKIQREKLMVNSQHNEGLSSDDEEPMSQVVSYKEKIAASQQMTESIFIDASEDYADVSNILNRFIDWITVDSTSFEDAYISLCIPKLLSPFVRLQLLDWDPLKKPVEESGLHRMEWYIQILRTSSHLKSNHPAIIGLIPVVVEKLIVPLLTKIVADQWDPLSLSQSTNLSNLLRTWIDEYPTMNGRSKQVMALLEAIRKKAKSSIDDDTFVPLYSKESIENPSTGCGVFVDRQFWTAIKLMRSLSCFRSILSDACLEELIMEGIVNRSVVLSLQFSVLSDPTIISKCRAVITSIHSGWLPPANPTSYRSLAAILDQISNEHKHNREFTRELKRFIDLARQEREA</sequence>
<feature type="region of interest" description="Disordered" evidence="5">
    <location>
        <begin position="105"/>
        <end position="126"/>
    </location>
</feature>
<keyword evidence="3" id="KW-0539">Nucleus</keyword>
<dbReference type="GO" id="GO:0000390">
    <property type="term" value="P:spliceosomal complex disassembly"/>
    <property type="evidence" value="ECO:0007669"/>
    <property type="project" value="InterPro"/>
</dbReference>
<dbReference type="GO" id="GO:0071008">
    <property type="term" value="C:U2-type post-mRNA release spliceosomal complex"/>
    <property type="evidence" value="ECO:0007669"/>
    <property type="project" value="InterPro"/>
</dbReference>
<feature type="compositionally biased region" description="Basic and acidic residues" evidence="5">
    <location>
        <begin position="1"/>
        <end position="13"/>
    </location>
</feature>
<feature type="domain" description="GCF C-terminal" evidence="6">
    <location>
        <begin position="536"/>
        <end position="685"/>
    </location>
</feature>
<organism evidence="7 8">
    <name type="scientific">Acrobeloides nanus</name>
    <dbReference type="NCBI Taxonomy" id="290746"/>
    <lineage>
        <taxon>Eukaryota</taxon>
        <taxon>Metazoa</taxon>
        <taxon>Ecdysozoa</taxon>
        <taxon>Nematoda</taxon>
        <taxon>Chromadorea</taxon>
        <taxon>Rhabditida</taxon>
        <taxon>Tylenchina</taxon>
        <taxon>Cephalobomorpha</taxon>
        <taxon>Cephaloboidea</taxon>
        <taxon>Cephalobidae</taxon>
        <taxon>Acrobeloides</taxon>
    </lineage>
</organism>
<feature type="compositionally biased region" description="Basic and acidic residues" evidence="5">
    <location>
        <begin position="160"/>
        <end position="170"/>
    </location>
</feature>
<evidence type="ECO:0000313" key="7">
    <source>
        <dbReference type="Proteomes" id="UP000887540"/>
    </source>
</evidence>
<feature type="region of interest" description="Disordered" evidence="5">
    <location>
        <begin position="463"/>
        <end position="503"/>
    </location>
</feature>
<reference evidence="8" key="1">
    <citation type="submission" date="2022-11" db="UniProtKB">
        <authorList>
            <consortium name="WormBaseParasite"/>
        </authorList>
    </citation>
    <scope>IDENTIFICATION</scope>
</reference>
<dbReference type="InterPro" id="IPR028211">
    <property type="entry name" value="Ntr2"/>
</dbReference>
<keyword evidence="4" id="KW-0175">Coiled coil</keyword>
<feature type="compositionally biased region" description="Acidic residues" evidence="5">
    <location>
        <begin position="196"/>
        <end position="207"/>
    </location>
</feature>
<evidence type="ECO:0000313" key="8">
    <source>
        <dbReference type="WBParaSite" id="ACRNAN_Path_1264.g4936.t1"/>
    </source>
</evidence>
<feature type="region of interest" description="Disordered" evidence="5">
    <location>
        <begin position="1"/>
        <end position="41"/>
    </location>
</feature>
<dbReference type="PANTHER" id="PTHR12214:SF0">
    <property type="entry name" value="LD29489P"/>
    <property type="match status" value="1"/>
</dbReference>
<name>A0A914BY35_9BILA</name>
<evidence type="ECO:0000256" key="2">
    <source>
        <dbReference type="ARBA" id="ARBA00010801"/>
    </source>
</evidence>
<dbReference type="AlphaFoldDB" id="A0A914BY35"/>
<evidence type="ECO:0000256" key="3">
    <source>
        <dbReference type="ARBA" id="ARBA00023242"/>
    </source>
</evidence>
<feature type="compositionally biased region" description="Basic and acidic residues" evidence="5">
    <location>
        <begin position="178"/>
        <end position="195"/>
    </location>
</feature>
<dbReference type="PANTHER" id="PTHR12214">
    <property type="entry name" value="GC-RICH SEQUENCE DNA-BINDING FACTOR"/>
    <property type="match status" value="1"/>
</dbReference>
<dbReference type="Pfam" id="PF07842">
    <property type="entry name" value="GCFC"/>
    <property type="match status" value="1"/>
</dbReference>
<accession>A0A914BY35</accession>
<evidence type="ECO:0000256" key="5">
    <source>
        <dbReference type="SAM" id="MobiDB-lite"/>
    </source>
</evidence>
<dbReference type="Proteomes" id="UP000887540">
    <property type="component" value="Unplaced"/>
</dbReference>
<feature type="compositionally biased region" description="Polar residues" evidence="5">
    <location>
        <begin position="19"/>
        <end position="40"/>
    </location>
</feature>
<evidence type="ECO:0000256" key="4">
    <source>
        <dbReference type="SAM" id="Coils"/>
    </source>
</evidence>
<evidence type="ECO:0000259" key="6">
    <source>
        <dbReference type="Pfam" id="PF07842"/>
    </source>
</evidence>
<feature type="compositionally biased region" description="Basic and acidic residues" evidence="5">
    <location>
        <begin position="463"/>
        <end position="474"/>
    </location>
</feature>
<dbReference type="InterPro" id="IPR012890">
    <property type="entry name" value="GCFC2-like"/>
</dbReference>
<comment type="similarity">
    <text evidence="2">Belongs to the GCF family.</text>
</comment>
<feature type="region of interest" description="Disordered" evidence="5">
    <location>
        <begin position="160"/>
        <end position="209"/>
    </location>
</feature>
<evidence type="ECO:0000256" key="1">
    <source>
        <dbReference type="ARBA" id="ARBA00004123"/>
    </source>
</evidence>
<feature type="region of interest" description="Disordered" evidence="5">
    <location>
        <begin position="231"/>
        <end position="255"/>
    </location>
</feature>
<dbReference type="Pfam" id="PF15458">
    <property type="entry name" value="NTR2"/>
    <property type="match status" value="1"/>
</dbReference>
<comment type="subcellular location">
    <subcellularLocation>
        <location evidence="1">Nucleus</location>
    </subcellularLocation>
</comment>
<keyword evidence="7" id="KW-1185">Reference proteome</keyword>